<dbReference type="RefSeq" id="WP_354087478.1">
    <property type="nucleotide sequence ID" value="NZ_JBEPTF010000001.1"/>
</dbReference>
<dbReference type="PANTHER" id="PTHR16943:SF8">
    <property type="entry name" value="2-METHYLCITRATE DEHYDRATASE"/>
    <property type="match status" value="1"/>
</dbReference>
<dbReference type="SUPFAM" id="SSF103378">
    <property type="entry name" value="2-methylcitrate dehydratase PrpD"/>
    <property type="match status" value="1"/>
</dbReference>
<dbReference type="InterPro" id="IPR042188">
    <property type="entry name" value="MmgE/PrpD_sf_2"/>
</dbReference>
<evidence type="ECO:0000313" key="4">
    <source>
        <dbReference type="EMBL" id="MET4682531.1"/>
    </source>
</evidence>
<dbReference type="InterPro" id="IPR045337">
    <property type="entry name" value="MmgE_PrpD_C"/>
</dbReference>
<reference evidence="4 5" key="1">
    <citation type="submission" date="2024-06" db="EMBL/GenBank/DDBJ databases">
        <title>Sorghum-associated microbial communities from plants grown in Nebraska, USA.</title>
        <authorList>
            <person name="Schachtman D."/>
        </authorList>
    </citation>
    <scope>NUCLEOTIDE SEQUENCE [LARGE SCALE GENOMIC DNA]</scope>
    <source>
        <strain evidence="4 5">2814</strain>
    </source>
</reference>
<gene>
    <name evidence="4" type="ORF">ABIE19_000440</name>
</gene>
<dbReference type="Gene3D" id="3.30.1330.120">
    <property type="entry name" value="2-methylcitrate dehydratase PrpD"/>
    <property type="match status" value="1"/>
</dbReference>
<name>A0ABV2R7H0_9CAUL</name>
<dbReference type="InterPro" id="IPR036148">
    <property type="entry name" value="MmgE/PrpD_sf"/>
</dbReference>
<feature type="domain" description="MmgE/PrpD N-terminal" evidence="2">
    <location>
        <begin position="12"/>
        <end position="231"/>
    </location>
</feature>
<dbReference type="EMBL" id="JBEPTF010000001">
    <property type="protein sequence ID" value="MET4682531.1"/>
    <property type="molecule type" value="Genomic_DNA"/>
</dbReference>
<dbReference type="PANTHER" id="PTHR16943">
    <property type="entry name" value="2-METHYLCITRATE DEHYDRATASE-RELATED"/>
    <property type="match status" value="1"/>
</dbReference>
<feature type="domain" description="MmgE/PrpD C-terminal" evidence="3">
    <location>
        <begin position="254"/>
        <end position="404"/>
    </location>
</feature>
<dbReference type="InterPro" id="IPR042183">
    <property type="entry name" value="MmgE/PrpD_sf_1"/>
</dbReference>
<protein>
    <submittedName>
        <fullName evidence="4">2-methylcitrate dehydratase PrpD</fullName>
    </submittedName>
</protein>
<dbReference type="Gene3D" id="1.10.4100.10">
    <property type="entry name" value="2-methylcitrate dehydratase PrpD"/>
    <property type="match status" value="1"/>
</dbReference>
<dbReference type="Pfam" id="PF03972">
    <property type="entry name" value="MmgE_PrpD_N"/>
    <property type="match status" value="1"/>
</dbReference>
<comment type="similarity">
    <text evidence="1">Belongs to the PrpD family.</text>
</comment>
<organism evidence="4 5">
    <name type="scientific">Brevundimonas faecalis</name>
    <dbReference type="NCBI Taxonomy" id="947378"/>
    <lineage>
        <taxon>Bacteria</taxon>
        <taxon>Pseudomonadati</taxon>
        <taxon>Pseudomonadota</taxon>
        <taxon>Alphaproteobacteria</taxon>
        <taxon>Caulobacterales</taxon>
        <taxon>Caulobacteraceae</taxon>
        <taxon>Brevundimonas</taxon>
    </lineage>
</organism>
<accession>A0ABV2R7H0</accession>
<dbReference type="Pfam" id="PF19305">
    <property type="entry name" value="MmgE_PrpD_C"/>
    <property type="match status" value="1"/>
</dbReference>
<evidence type="ECO:0000313" key="5">
    <source>
        <dbReference type="Proteomes" id="UP001549313"/>
    </source>
</evidence>
<evidence type="ECO:0000259" key="3">
    <source>
        <dbReference type="Pfam" id="PF19305"/>
    </source>
</evidence>
<sequence>MAEGLARPVSAADRARARRHLLDWLACAVAGAVEPGAVEPRRLAALEGEGPCRVIRGGRLGPQAAALANGPAGALLEMDDVDKRGLLHPGPVVFPAVLAAADAAGVDDGAAVLDAVVRGYEAMIRIGRAVGPGHASRFHVTASCGGFGAAAGAASVLGLDPLRTAWALGNAGQQAFGLWQVRHEPVFTKALHDGRAAANGLASALLARDGYAGPLAIFEGPHGFFHGLCPDGAPEAVLDGGDAWAIHEVSFKPHAACRHAHAAVDAVLDLREQAAGRALQSLRIGTYGDALTFCDRPSPRTPGEAKFSLQYAAAVAWLHGDADLPRFTSEAIADSAVAALRDRVELSRDAGCDARYPARFGAVAEAVLADGTTLRAEAPDALGDPEKPLDDAALIAKARALFAWGGLTAPAAEALIAAALSLGEGASLADVWAAAPVDVEETR</sequence>
<dbReference type="InterPro" id="IPR045336">
    <property type="entry name" value="MmgE_PrpD_N"/>
</dbReference>
<evidence type="ECO:0000259" key="2">
    <source>
        <dbReference type="Pfam" id="PF03972"/>
    </source>
</evidence>
<proteinExistence type="inferred from homology"/>
<dbReference type="Proteomes" id="UP001549313">
    <property type="component" value="Unassembled WGS sequence"/>
</dbReference>
<comment type="caution">
    <text evidence="4">The sequence shown here is derived from an EMBL/GenBank/DDBJ whole genome shotgun (WGS) entry which is preliminary data.</text>
</comment>
<keyword evidence="5" id="KW-1185">Reference proteome</keyword>
<dbReference type="InterPro" id="IPR005656">
    <property type="entry name" value="MmgE_PrpD"/>
</dbReference>
<evidence type="ECO:0000256" key="1">
    <source>
        <dbReference type="ARBA" id="ARBA00006174"/>
    </source>
</evidence>